<evidence type="ECO:0000313" key="5">
    <source>
        <dbReference type="EMBL" id="CDD10244.1"/>
    </source>
</evidence>
<name>R6WTG0_9FIRM</name>
<dbReference type="Proteomes" id="UP000014937">
    <property type="component" value="Unassembled WGS sequence"/>
</dbReference>
<comment type="similarity">
    <text evidence="1">Belongs to the MobA/MobL family.</text>
</comment>
<dbReference type="AlphaFoldDB" id="R6WTG0"/>
<accession>R6WTG0</accession>
<evidence type="ECO:0000256" key="3">
    <source>
        <dbReference type="SAM" id="Coils"/>
    </source>
</evidence>
<dbReference type="HOGENOM" id="CLU_503299_0_0_9"/>
<dbReference type="InterPro" id="IPR005053">
    <property type="entry name" value="MobA_MobL"/>
</dbReference>
<feature type="coiled-coil region" evidence="3">
    <location>
        <begin position="438"/>
        <end position="475"/>
    </location>
</feature>
<dbReference type="Pfam" id="PF03389">
    <property type="entry name" value="MobA_MobL"/>
    <property type="match status" value="1"/>
</dbReference>
<sequence length="541" mass="62734">MATYHLSLKNGKTGTAKQHADYILREGRFSSGRRAEELVYKNANLPHWAMSASDFFAHADKYERTNGRAYSEFEIALPNELTHEENQKLVNDFVGKHIGNNKVWAYAIHSKPATFDDDEEQIHAHIMFCERVVEDGMTKAKSPSKFFKRYNGKSPDNSGYKKDERFTSSDARDSIKKIRQSWEDMVNTEYTSRRINKTVSCKTLKVQRDLAAAAGDNDLADFFDREPQEHLGPALAYKTKKIIEENGYDQENIDNTLDKIYQMSVKAFGVIIDKIQKARKAAELKYKKQIELERKEKEYSEKRFAELTMSGEIIRKDFVKLLGSVNNQIKYNESAIIRIEKTITPIDQMPSKVLNIMTSGKFEKLQKEGEAIISLKTRLKEILSLYGPKESMPNNIRAEYNEKGRSYRILKADYKKQDAEIHSFISSEAGDKWYKKLIKEMLEQSKDMEDQKLNLLKLNNEYRELRKEIIEVGRKINPHLHYRMKSKYRAPELGNGASAIFDARNDINNLLRNIINAGKENIRRNKMTVSLNSRKSSEWDM</sequence>
<dbReference type="Gene3D" id="3.30.930.30">
    <property type="match status" value="1"/>
</dbReference>
<gene>
    <name evidence="5" type="ORF">BN587_01896</name>
</gene>
<comment type="caution">
    <text evidence="5">The sequence shown here is derived from an EMBL/GenBank/DDBJ whole genome shotgun (WGS) entry which is preliminary data.</text>
</comment>
<keyword evidence="2" id="KW-0184">Conjugation</keyword>
<evidence type="ECO:0000256" key="2">
    <source>
        <dbReference type="ARBA" id="ARBA00022971"/>
    </source>
</evidence>
<proteinExistence type="inferred from homology"/>
<dbReference type="EMBL" id="CBGL010000028">
    <property type="protein sequence ID" value="CDD10244.1"/>
    <property type="molecule type" value="Genomic_DNA"/>
</dbReference>
<reference evidence="5" key="1">
    <citation type="submission" date="2012-11" db="EMBL/GenBank/DDBJ databases">
        <title>Dependencies among metagenomic species, viruses, plasmids and units of genetic variation.</title>
        <authorList>
            <person name="Nielsen H.B."/>
            <person name="Almeida M."/>
            <person name="Juncker A.S."/>
            <person name="Rasmussen S."/>
            <person name="Li J."/>
            <person name="Sunagawa S."/>
            <person name="Plichta D."/>
            <person name="Gautier L."/>
            <person name="Le Chatelier E."/>
            <person name="Peletier E."/>
            <person name="Bonde I."/>
            <person name="Nielsen T."/>
            <person name="Manichanh C."/>
            <person name="Arumugam M."/>
            <person name="Batto J."/>
            <person name="Santos M.B.Q.D."/>
            <person name="Blom N."/>
            <person name="Borruel N."/>
            <person name="Burgdorf K.S."/>
            <person name="Boumezbeur F."/>
            <person name="Casellas F."/>
            <person name="Dore J."/>
            <person name="Guarner F."/>
            <person name="Hansen T."/>
            <person name="Hildebrand F."/>
            <person name="Kaas R.S."/>
            <person name="Kennedy S."/>
            <person name="Kristiansen K."/>
            <person name="Kultima J.R."/>
            <person name="Leonard P."/>
            <person name="Levenez F."/>
            <person name="Lund O."/>
            <person name="Moumen B."/>
            <person name="Le Paslier D."/>
            <person name="Pons N."/>
            <person name="Pedersen O."/>
            <person name="Prifti E."/>
            <person name="Qin J."/>
            <person name="Raes J."/>
            <person name="Tap J."/>
            <person name="Tims S."/>
            <person name="Ussery D.W."/>
            <person name="Yamada T."/>
            <person name="MetaHit consortium"/>
            <person name="Renault P."/>
            <person name="Sicheritz-Ponten T."/>
            <person name="Bork P."/>
            <person name="Wang J."/>
            <person name="Brunak S."/>
            <person name="Ehrlich S.D."/>
        </authorList>
    </citation>
    <scope>NUCLEOTIDE SEQUENCE [LARGE SCALE GENOMIC DNA]</scope>
</reference>
<evidence type="ECO:0000259" key="4">
    <source>
        <dbReference type="Pfam" id="PF03389"/>
    </source>
</evidence>
<dbReference type="RefSeq" id="WP_021720929.1">
    <property type="nucleotide sequence ID" value="NZ_FR892819.1"/>
</dbReference>
<feature type="domain" description="MobA/MobL protein" evidence="4">
    <location>
        <begin position="40"/>
        <end position="207"/>
    </location>
</feature>
<organism evidence="5">
    <name type="scientific">Phascolarctobacterium succinatutens CAG:287</name>
    <dbReference type="NCBI Taxonomy" id="1263101"/>
    <lineage>
        <taxon>Bacteria</taxon>
        <taxon>Bacillati</taxon>
        <taxon>Bacillota</taxon>
        <taxon>Negativicutes</taxon>
        <taxon>Acidaminococcales</taxon>
        <taxon>Acidaminococcaceae</taxon>
        <taxon>Phascolarctobacterium</taxon>
    </lineage>
</organism>
<keyword evidence="3" id="KW-0175">Coiled coil</keyword>
<evidence type="ECO:0000256" key="1">
    <source>
        <dbReference type="ARBA" id="ARBA00010873"/>
    </source>
</evidence>
<protein>
    <submittedName>
        <fullName evidence="5">43 kDa relaxation protein</fullName>
    </submittedName>
</protein>